<comment type="caution">
    <text evidence="9">The sequence shown here is derived from an EMBL/GenBank/DDBJ whole genome shotgun (WGS) entry which is preliminary data.</text>
</comment>
<feature type="domain" description="Type II secretion system protein GspF" evidence="8">
    <location>
        <begin position="249"/>
        <end position="367"/>
    </location>
</feature>
<accession>A0A0A6Q172</accession>
<feature type="domain" description="Type II secretion system protein GspF" evidence="8">
    <location>
        <begin position="48"/>
        <end position="170"/>
    </location>
</feature>
<evidence type="ECO:0000259" key="8">
    <source>
        <dbReference type="Pfam" id="PF00482"/>
    </source>
</evidence>
<dbReference type="GO" id="GO:0005886">
    <property type="term" value="C:plasma membrane"/>
    <property type="evidence" value="ECO:0007669"/>
    <property type="project" value="UniProtKB-SubCell"/>
</dbReference>
<evidence type="ECO:0000256" key="6">
    <source>
        <dbReference type="ARBA" id="ARBA00023136"/>
    </source>
</evidence>
<keyword evidence="6 7" id="KW-0472">Membrane</keyword>
<feature type="transmembrane region" description="Helical" evidence="7">
    <location>
        <begin position="148"/>
        <end position="169"/>
    </location>
</feature>
<keyword evidence="5 7" id="KW-1133">Transmembrane helix</keyword>
<keyword evidence="3" id="KW-1003">Cell membrane</keyword>
<dbReference type="RefSeq" id="WP_043661304.1">
    <property type="nucleotide sequence ID" value="NZ_JBBNPO010000002.1"/>
</dbReference>
<organism evidence="9 10">
    <name type="scientific">Clostridium butyricum</name>
    <dbReference type="NCBI Taxonomy" id="1492"/>
    <lineage>
        <taxon>Bacteria</taxon>
        <taxon>Bacillati</taxon>
        <taxon>Bacillota</taxon>
        <taxon>Clostridia</taxon>
        <taxon>Eubacteriales</taxon>
        <taxon>Clostridiaceae</taxon>
        <taxon>Clostridium</taxon>
    </lineage>
</organism>
<dbReference type="Proteomes" id="UP000238081">
    <property type="component" value="Unassembled WGS sequence"/>
</dbReference>
<dbReference type="InterPro" id="IPR018076">
    <property type="entry name" value="T2SS_GspF_dom"/>
</dbReference>
<dbReference type="Pfam" id="PF00482">
    <property type="entry name" value="T2SSF"/>
    <property type="match status" value="2"/>
</dbReference>
<comment type="similarity">
    <text evidence="2">Belongs to the GSP F family.</text>
</comment>
<proteinExistence type="inferred from homology"/>
<dbReference type="EMBL" id="LRDH01000096">
    <property type="protein sequence ID" value="PPV15899.1"/>
    <property type="molecule type" value="Genomic_DNA"/>
</dbReference>
<feature type="transmembrane region" description="Helical" evidence="7">
    <location>
        <begin position="348"/>
        <end position="369"/>
    </location>
</feature>
<feature type="transmembrane region" description="Helical" evidence="7">
    <location>
        <begin position="201"/>
        <end position="219"/>
    </location>
</feature>
<evidence type="ECO:0000313" key="10">
    <source>
        <dbReference type="Proteomes" id="UP000238081"/>
    </source>
</evidence>
<gene>
    <name evidence="9" type="ORF">AWN73_02095</name>
</gene>
<name>A0A0A6Q172_CLOBU</name>
<evidence type="ECO:0000256" key="3">
    <source>
        <dbReference type="ARBA" id="ARBA00022475"/>
    </source>
</evidence>
<dbReference type="PANTHER" id="PTHR30012:SF0">
    <property type="entry name" value="TYPE II SECRETION SYSTEM PROTEIN F-RELATED"/>
    <property type="match status" value="1"/>
</dbReference>
<dbReference type="Gene3D" id="1.20.81.30">
    <property type="entry name" value="Type II secretion system (T2SS), domain F"/>
    <property type="match status" value="2"/>
</dbReference>
<evidence type="ECO:0000256" key="4">
    <source>
        <dbReference type="ARBA" id="ARBA00022692"/>
    </source>
</evidence>
<evidence type="ECO:0000256" key="1">
    <source>
        <dbReference type="ARBA" id="ARBA00004651"/>
    </source>
</evidence>
<dbReference type="InterPro" id="IPR042094">
    <property type="entry name" value="T2SS_GspF_sf"/>
</dbReference>
<comment type="subcellular location">
    <subcellularLocation>
        <location evidence="1">Cell membrane</location>
        <topology evidence="1">Multi-pass membrane protein</topology>
    </subcellularLocation>
</comment>
<evidence type="ECO:0000256" key="7">
    <source>
        <dbReference type="SAM" id="Phobius"/>
    </source>
</evidence>
<reference evidence="9 10" key="1">
    <citation type="submission" date="2016-01" db="EMBL/GenBank/DDBJ databases">
        <title>Characterization of the Clostridium difficile lineages that are prevalent in Hong Kong and China.</title>
        <authorList>
            <person name="Kwok J.S.-L."/>
            <person name="Lam W.-Y."/>
            <person name="Ip M."/>
            <person name="Chan T.-F."/>
            <person name="Hawkey P.M."/>
            <person name="Tsui S.K.-W."/>
        </authorList>
    </citation>
    <scope>NUCLEOTIDE SEQUENCE [LARGE SCALE GENOMIC DNA]</scope>
    <source>
        <strain evidence="9 10">300064</strain>
    </source>
</reference>
<evidence type="ECO:0000256" key="5">
    <source>
        <dbReference type="ARBA" id="ARBA00022989"/>
    </source>
</evidence>
<dbReference type="AlphaFoldDB" id="A0A0A6Q172"/>
<evidence type="ECO:0000256" key="2">
    <source>
        <dbReference type="ARBA" id="ARBA00005745"/>
    </source>
</evidence>
<evidence type="ECO:0000313" key="9">
    <source>
        <dbReference type="EMBL" id="PPV15899.1"/>
    </source>
</evidence>
<dbReference type="PANTHER" id="PTHR30012">
    <property type="entry name" value="GENERAL SECRETION PATHWAY PROTEIN"/>
    <property type="match status" value="1"/>
</dbReference>
<sequence length="377" mass="43440">MNREKLRKADMYEVLEGKIVNKVRSLFCEKRNLVIRRCADEKQVSFIARSLGEMYKDGITINKAITLVGESVSHKEYKNSLKTIHSAIHNGKGLSEAFKECTPLYPELFIGLIFIGENTGKLYEILKRLGNFYEKICEIKNEVKMACIYPLFIIISIISFIGIFIFKIIPSFYGIYNSMGITPSYFYRCVYNFQDNFTESYFVNMTYVLCWTVIWFMTIKFMISNGKFDFFLKVGLIKDVLEYITILIFSIITNSGINILHGLELCSNNIKPEFLNSKILEIRNSIMKGKTLSESLEESMLLSNYTLAVIKVREETGSIAEGFEILSIRLESEIHKKIRNYLKALNPLLIIVMGTIVLIFISVFVLPLFKELQSGIR</sequence>
<keyword evidence="4 7" id="KW-0812">Transmembrane</keyword>
<protein>
    <submittedName>
        <fullName evidence="9">Type II secretion protein F</fullName>
    </submittedName>
</protein>
<dbReference type="InterPro" id="IPR003004">
    <property type="entry name" value="GspF/PilC"/>
</dbReference>